<evidence type="ECO:0000313" key="2">
    <source>
        <dbReference type="Proteomes" id="UP001596496"/>
    </source>
</evidence>
<keyword evidence="2" id="KW-1185">Reference proteome</keyword>
<dbReference type="Proteomes" id="UP001596496">
    <property type="component" value="Unassembled WGS sequence"/>
</dbReference>
<sequence length="88" mass="9364">MSDGGTKKFSVTIPEELAATVQARIGKGSFSAYVSEALARQIERDNLRELVSAAESQHGPVERSAVEAKRALLRDDAHEHVSGNSSAA</sequence>
<comment type="caution">
    <text evidence="1">The sequence shown here is derived from an EMBL/GenBank/DDBJ whole genome shotgun (WGS) entry which is preliminary data.</text>
</comment>
<organism evidence="1 2">
    <name type="scientific">Sphaerisporangium rhizosphaerae</name>
    <dbReference type="NCBI Taxonomy" id="2269375"/>
    <lineage>
        <taxon>Bacteria</taxon>
        <taxon>Bacillati</taxon>
        <taxon>Actinomycetota</taxon>
        <taxon>Actinomycetes</taxon>
        <taxon>Streptosporangiales</taxon>
        <taxon>Streptosporangiaceae</taxon>
        <taxon>Sphaerisporangium</taxon>
    </lineage>
</organism>
<evidence type="ECO:0000313" key="1">
    <source>
        <dbReference type="EMBL" id="MFC7381747.1"/>
    </source>
</evidence>
<protein>
    <submittedName>
        <fullName evidence="1">CopG family transcriptional regulator</fullName>
    </submittedName>
</protein>
<dbReference type="RefSeq" id="WP_380824779.1">
    <property type="nucleotide sequence ID" value="NZ_JBHTCG010000003.1"/>
</dbReference>
<accession>A0ABW2NYE4</accession>
<proteinExistence type="predicted"/>
<reference evidence="2" key="1">
    <citation type="journal article" date="2019" name="Int. J. Syst. Evol. Microbiol.">
        <title>The Global Catalogue of Microorganisms (GCM) 10K type strain sequencing project: providing services to taxonomists for standard genome sequencing and annotation.</title>
        <authorList>
            <consortium name="The Broad Institute Genomics Platform"/>
            <consortium name="The Broad Institute Genome Sequencing Center for Infectious Disease"/>
            <person name="Wu L."/>
            <person name="Ma J."/>
        </authorList>
    </citation>
    <scope>NUCLEOTIDE SEQUENCE [LARGE SCALE GENOMIC DNA]</scope>
    <source>
        <strain evidence="2">CECT 7649</strain>
    </source>
</reference>
<name>A0ABW2NYE4_9ACTN</name>
<dbReference type="EMBL" id="JBHTCG010000003">
    <property type="protein sequence ID" value="MFC7381747.1"/>
    <property type="molecule type" value="Genomic_DNA"/>
</dbReference>
<gene>
    <name evidence="1" type="ORF">ACFQSB_05980</name>
</gene>